<dbReference type="AlphaFoldDB" id="A0A6C7K475"/>
<feature type="non-terminal residue" evidence="1">
    <location>
        <position position="1"/>
    </location>
</feature>
<keyword evidence="1" id="KW-0808">Transferase</keyword>
<evidence type="ECO:0000313" key="1">
    <source>
        <dbReference type="EMBL" id="EAK1432743.1"/>
    </source>
</evidence>
<organism evidence="1">
    <name type="scientific">Campylobacter coli</name>
    <dbReference type="NCBI Taxonomy" id="195"/>
    <lineage>
        <taxon>Bacteria</taxon>
        <taxon>Pseudomonadati</taxon>
        <taxon>Campylobacterota</taxon>
        <taxon>Epsilonproteobacteria</taxon>
        <taxon>Campylobacterales</taxon>
        <taxon>Campylobacteraceae</taxon>
        <taxon>Campylobacter</taxon>
    </lineage>
</organism>
<gene>
    <name evidence="1" type="ORF">B5R47_09300</name>
</gene>
<dbReference type="GO" id="GO:0016740">
    <property type="term" value="F:transferase activity"/>
    <property type="evidence" value="ECO:0007669"/>
    <property type="project" value="UniProtKB-KW"/>
</dbReference>
<proteinExistence type="predicted"/>
<name>A0A6C7K475_CAMCO</name>
<accession>A0A6C7K475</accession>
<reference evidence="1" key="1">
    <citation type="submission" date="2018-05" db="EMBL/GenBank/DDBJ databases">
        <authorList>
            <consortium name="NARMS: The National Antimicrobial Resistance Monitoring System"/>
        </authorList>
    </citation>
    <scope>NUCLEOTIDE SEQUENCE</scope>
    <source>
        <strain evidence="1">FSIS1710182</strain>
    </source>
</reference>
<protein>
    <submittedName>
        <fullName evidence="1">Glycosyltransferase family 2 protein</fullName>
    </submittedName>
</protein>
<comment type="caution">
    <text evidence="1">The sequence shown here is derived from an EMBL/GenBank/DDBJ whole genome shotgun (WGS) entry which is preliminary data.</text>
</comment>
<dbReference type="EMBL" id="AACDSQ010000046">
    <property type="protein sequence ID" value="EAK1432743.1"/>
    <property type="molecule type" value="Genomic_DNA"/>
</dbReference>
<sequence>KEAKEYYSSMSMFYVLKNCFNDKILMENRYNAYLLEKAFFKFICERCLRIFLLKRDPCCIKIQIKKILKQYKNYRYVHLTNFYGAFIYFKIFKINIIKKYIRYLFFR</sequence>